<proteinExistence type="predicted"/>
<dbReference type="GO" id="GO:0005737">
    <property type="term" value="C:cytoplasm"/>
    <property type="evidence" value="ECO:0007669"/>
    <property type="project" value="TreeGrafter"/>
</dbReference>
<feature type="domain" description="Sulfatase N-terminal" evidence="3">
    <location>
        <begin position="62"/>
        <end position="127"/>
    </location>
</feature>
<dbReference type="EnsemblProtists" id="EOD36456">
    <property type="protein sequence ID" value="EOD36456"/>
    <property type="gene ID" value="EMIHUDRAFT_122517"/>
</dbReference>
<dbReference type="InterPro" id="IPR000917">
    <property type="entry name" value="Sulfatase_N"/>
</dbReference>
<reference evidence="5" key="1">
    <citation type="journal article" date="2013" name="Nature">
        <title>Pan genome of the phytoplankton Emiliania underpins its global distribution.</title>
        <authorList>
            <person name="Read B.A."/>
            <person name="Kegel J."/>
            <person name="Klute M.J."/>
            <person name="Kuo A."/>
            <person name="Lefebvre S.C."/>
            <person name="Maumus F."/>
            <person name="Mayer C."/>
            <person name="Miller J."/>
            <person name="Monier A."/>
            <person name="Salamov A."/>
            <person name="Young J."/>
            <person name="Aguilar M."/>
            <person name="Claverie J.M."/>
            <person name="Frickenhaus S."/>
            <person name="Gonzalez K."/>
            <person name="Herman E.K."/>
            <person name="Lin Y.C."/>
            <person name="Napier J."/>
            <person name="Ogata H."/>
            <person name="Sarno A.F."/>
            <person name="Shmutz J."/>
            <person name="Schroeder D."/>
            <person name="de Vargas C."/>
            <person name="Verret F."/>
            <person name="von Dassow P."/>
            <person name="Valentin K."/>
            <person name="Van de Peer Y."/>
            <person name="Wheeler G."/>
            <person name="Dacks J.B."/>
            <person name="Delwiche C.F."/>
            <person name="Dyhrman S.T."/>
            <person name="Glockner G."/>
            <person name="John U."/>
            <person name="Richards T."/>
            <person name="Worden A.Z."/>
            <person name="Zhang X."/>
            <person name="Grigoriev I.V."/>
            <person name="Allen A.E."/>
            <person name="Bidle K."/>
            <person name="Borodovsky M."/>
            <person name="Bowler C."/>
            <person name="Brownlee C."/>
            <person name="Cock J.M."/>
            <person name="Elias M."/>
            <person name="Gladyshev V.N."/>
            <person name="Groth M."/>
            <person name="Guda C."/>
            <person name="Hadaegh A."/>
            <person name="Iglesias-Rodriguez M.D."/>
            <person name="Jenkins J."/>
            <person name="Jones B.M."/>
            <person name="Lawson T."/>
            <person name="Leese F."/>
            <person name="Lindquist E."/>
            <person name="Lobanov A."/>
            <person name="Lomsadze A."/>
            <person name="Malik S.B."/>
            <person name="Marsh M.E."/>
            <person name="Mackinder L."/>
            <person name="Mock T."/>
            <person name="Mueller-Roeber B."/>
            <person name="Pagarete A."/>
            <person name="Parker M."/>
            <person name="Probert I."/>
            <person name="Quesneville H."/>
            <person name="Raines C."/>
            <person name="Rensing S.A."/>
            <person name="Riano-Pachon D.M."/>
            <person name="Richier S."/>
            <person name="Rokitta S."/>
            <person name="Shiraiwa Y."/>
            <person name="Soanes D.M."/>
            <person name="van der Giezen M."/>
            <person name="Wahlund T.M."/>
            <person name="Williams B."/>
            <person name="Wilson W."/>
            <person name="Wolfe G."/>
            <person name="Wurch L.L."/>
        </authorList>
    </citation>
    <scope>NUCLEOTIDE SEQUENCE</scope>
</reference>
<organism evidence="4 5">
    <name type="scientific">Emiliania huxleyi (strain CCMP1516)</name>
    <dbReference type="NCBI Taxonomy" id="280463"/>
    <lineage>
        <taxon>Eukaryota</taxon>
        <taxon>Haptista</taxon>
        <taxon>Haptophyta</taxon>
        <taxon>Prymnesiophyceae</taxon>
        <taxon>Isochrysidales</taxon>
        <taxon>Noelaerhabdaceae</taxon>
        <taxon>Emiliania</taxon>
    </lineage>
</organism>
<evidence type="ECO:0000313" key="5">
    <source>
        <dbReference type="Proteomes" id="UP000013827"/>
    </source>
</evidence>
<keyword evidence="2" id="KW-0378">Hydrolase</keyword>
<evidence type="ECO:0000256" key="1">
    <source>
        <dbReference type="ARBA" id="ARBA00022723"/>
    </source>
</evidence>
<dbReference type="Gene3D" id="3.40.720.10">
    <property type="entry name" value="Alkaline Phosphatase, subunit A"/>
    <property type="match status" value="1"/>
</dbReference>
<dbReference type="Pfam" id="PF00884">
    <property type="entry name" value="Sulfatase"/>
    <property type="match status" value="1"/>
</dbReference>
<dbReference type="PaxDb" id="2903-EOD36456"/>
<dbReference type="GO" id="GO:0046872">
    <property type="term" value="F:metal ion binding"/>
    <property type="evidence" value="ECO:0007669"/>
    <property type="project" value="UniProtKB-KW"/>
</dbReference>
<name>A0A0D3KL21_EMIH1</name>
<keyword evidence="5" id="KW-1185">Reference proteome</keyword>
<dbReference type="HOGENOM" id="CLU_981551_0_0_1"/>
<dbReference type="GO" id="GO:0004423">
    <property type="term" value="F:iduronate-2-sulfatase activity"/>
    <property type="evidence" value="ECO:0007669"/>
    <property type="project" value="TreeGrafter"/>
</dbReference>
<dbReference type="PANTHER" id="PTHR45953">
    <property type="entry name" value="IDURONATE 2-SULFATASE"/>
    <property type="match status" value="1"/>
</dbReference>
<dbReference type="STRING" id="2903.R1FLJ4"/>
<dbReference type="InterPro" id="IPR017850">
    <property type="entry name" value="Alkaline_phosphatase_core_sf"/>
</dbReference>
<protein>
    <recommendedName>
        <fullName evidence="3">Sulfatase N-terminal domain-containing protein</fullName>
    </recommendedName>
</protein>
<reference evidence="4" key="2">
    <citation type="submission" date="2024-10" db="UniProtKB">
        <authorList>
            <consortium name="EnsemblProtists"/>
        </authorList>
    </citation>
    <scope>IDENTIFICATION</scope>
</reference>
<evidence type="ECO:0000259" key="3">
    <source>
        <dbReference type="Pfam" id="PF00884"/>
    </source>
</evidence>
<sequence length="284" mass="31379">MHTPFFLAVGFRKPHLPFRFPAPFLALVEGDVAAHPTLSPTVPPIAHHDASRARGLYSRSRLVALHSDHGWSLGEHGEWQKFSNFEHGTRVPLIMRAPWVRESVGTRSSVLAELIDIFPTMAELAGAPLDPQTAASLDGTSLAPVLRAPADAALARALKHRALSQYMRCPRDAAQPQKANDCLFTDRSQIAFMGYTVRTHTHRFTQWAAWNGSSLRSVWQQPRWPDIGEELYSHVGDDGSDFDRYENKNCNASEPNVAAALRVLLHEAVANGSAKARVDLVLVP</sequence>
<evidence type="ECO:0000256" key="2">
    <source>
        <dbReference type="ARBA" id="ARBA00022801"/>
    </source>
</evidence>
<keyword evidence="1" id="KW-0479">Metal-binding</keyword>
<dbReference type="KEGG" id="ehx:EMIHUDRAFT_122517"/>
<evidence type="ECO:0000313" key="4">
    <source>
        <dbReference type="EnsemblProtists" id="EOD36456"/>
    </source>
</evidence>
<accession>A0A0D3KL21</accession>
<dbReference type="PANTHER" id="PTHR45953:SF1">
    <property type="entry name" value="IDURONATE 2-SULFATASE"/>
    <property type="match status" value="1"/>
</dbReference>
<dbReference type="GeneID" id="17281728"/>
<dbReference type="SUPFAM" id="SSF53649">
    <property type="entry name" value="Alkaline phosphatase-like"/>
    <property type="match status" value="1"/>
</dbReference>
<dbReference type="AlphaFoldDB" id="A0A0D3KL21"/>
<dbReference type="RefSeq" id="XP_005788885.1">
    <property type="nucleotide sequence ID" value="XM_005788828.1"/>
</dbReference>
<dbReference type="Proteomes" id="UP000013827">
    <property type="component" value="Unassembled WGS sequence"/>
</dbReference>